<comment type="caution">
    <text evidence="1">The sequence shown here is derived from an EMBL/GenBank/DDBJ whole genome shotgun (WGS) entry which is preliminary data.</text>
</comment>
<evidence type="ECO:0000313" key="2">
    <source>
        <dbReference type="Proteomes" id="UP000295807"/>
    </source>
</evidence>
<dbReference type="AlphaFoldDB" id="A0A4V6NZ56"/>
<dbReference type="Gene3D" id="3.30.70.100">
    <property type="match status" value="1"/>
</dbReference>
<dbReference type="InterPro" id="IPR052996">
    <property type="entry name" value="Carb_Metab_Mutarotase"/>
</dbReference>
<name>A0A4V6NZ56_9SPHI</name>
<dbReference type="EMBL" id="SMAD01000001">
    <property type="protein sequence ID" value="TCS90103.1"/>
    <property type="molecule type" value="Genomic_DNA"/>
</dbReference>
<keyword evidence="2" id="KW-1185">Reference proteome</keyword>
<dbReference type="InterPro" id="IPR008000">
    <property type="entry name" value="Rham/fucose_mutarotase"/>
</dbReference>
<sequence>MSLRRYCLTLDLKDDPALIAEYKRQHRRLRPAIIKSIRDAGVEVMDIYLLGTRMFMIMEVNESFSFARKEEMDRNNPEVQEWEQFVWQFQQPLPQAKPGEKWMLMEKIFGLEEL</sequence>
<organism evidence="1 2">
    <name type="scientific">Anseongella ginsenosidimutans</name>
    <dbReference type="NCBI Taxonomy" id="496056"/>
    <lineage>
        <taxon>Bacteria</taxon>
        <taxon>Pseudomonadati</taxon>
        <taxon>Bacteroidota</taxon>
        <taxon>Sphingobacteriia</taxon>
        <taxon>Sphingobacteriales</taxon>
        <taxon>Sphingobacteriaceae</taxon>
        <taxon>Anseongella</taxon>
    </lineage>
</organism>
<protein>
    <submittedName>
        <fullName evidence="1">L-rhamnose mutarotase</fullName>
    </submittedName>
</protein>
<evidence type="ECO:0000313" key="1">
    <source>
        <dbReference type="EMBL" id="TCS90103.1"/>
    </source>
</evidence>
<dbReference type="InterPro" id="IPR011008">
    <property type="entry name" value="Dimeric_a/b-barrel"/>
</dbReference>
<proteinExistence type="predicted"/>
<reference evidence="1 2" key="1">
    <citation type="submission" date="2019-03" db="EMBL/GenBank/DDBJ databases">
        <title>Genomic Encyclopedia of Type Strains, Phase IV (KMG-IV): sequencing the most valuable type-strain genomes for metagenomic binning, comparative biology and taxonomic classification.</title>
        <authorList>
            <person name="Goeker M."/>
        </authorList>
    </citation>
    <scope>NUCLEOTIDE SEQUENCE [LARGE SCALE GENOMIC DNA]</scope>
    <source>
        <strain evidence="1 2">DSM 21100</strain>
    </source>
</reference>
<dbReference type="PANTHER" id="PTHR43239:SF1">
    <property type="entry name" value="UPF0734 PROTEIN DDB_G0273871_DDB_G0273177"/>
    <property type="match status" value="1"/>
</dbReference>
<gene>
    <name evidence="1" type="ORF">EDD80_101301</name>
</gene>
<dbReference type="SUPFAM" id="SSF54909">
    <property type="entry name" value="Dimeric alpha+beta barrel"/>
    <property type="match status" value="1"/>
</dbReference>
<dbReference type="Proteomes" id="UP000295807">
    <property type="component" value="Unassembled WGS sequence"/>
</dbReference>
<dbReference type="GO" id="GO:0016857">
    <property type="term" value="F:racemase and epimerase activity, acting on carbohydrates and derivatives"/>
    <property type="evidence" value="ECO:0007669"/>
    <property type="project" value="InterPro"/>
</dbReference>
<dbReference type="PANTHER" id="PTHR43239">
    <property type="entry name" value="UPF0734 PROTEIN DDB_G0273871/DDB_G0273177"/>
    <property type="match status" value="1"/>
</dbReference>
<accession>A0A4V6NZ56</accession>
<dbReference type="Pfam" id="PF05336">
    <property type="entry name" value="rhaM"/>
    <property type="match status" value="1"/>
</dbReference>
<dbReference type="RefSeq" id="WP_192901589.1">
    <property type="nucleotide sequence ID" value="NZ_CP042432.1"/>
</dbReference>